<proteinExistence type="predicted"/>
<dbReference type="EMBL" id="DS022245">
    <property type="protein sequence ID" value="EWG41657.1"/>
    <property type="molecule type" value="Genomic_DNA"/>
</dbReference>
<sequence>MPTKIKRPKVFAYVTFGLDTFISLASKLRGQSYTVDTTTRPKAGSTHWIIFVTFEDGVEWVFRPPRSGLSAIITEESASKLLISEAVTLKYLRTLDSIPVPEVFPFSGDD</sequence>
<keyword evidence="2" id="KW-1185">Reference proteome</keyword>
<protein>
    <recommendedName>
        <fullName evidence="3">Aminoglycoside phosphotransferase domain-containing protein</fullName>
    </recommendedName>
</protein>
<organism evidence="1 2">
    <name type="scientific">Gibberella moniliformis (strain M3125 / FGSC 7600)</name>
    <name type="common">Maize ear and stalk rot fungus</name>
    <name type="synonym">Fusarium verticillioides</name>
    <dbReference type="NCBI Taxonomy" id="334819"/>
    <lineage>
        <taxon>Eukaryota</taxon>
        <taxon>Fungi</taxon>
        <taxon>Dikarya</taxon>
        <taxon>Ascomycota</taxon>
        <taxon>Pezizomycotina</taxon>
        <taxon>Sordariomycetes</taxon>
        <taxon>Hypocreomycetidae</taxon>
        <taxon>Hypocreales</taxon>
        <taxon>Nectriaceae</taxon>
        <taxon>Fusarium</taxon>
        <taxon>Fusarium fujikuroi species complex</taxon>
    </lineage>
</organism>
<evidence type="ECO:0000313" key="2">
    <source>
        <dbReference type="Proteomes" id="UP000009096"/>
    </source>
</evidence>
<dbReference type="EMBL" id="CM000579">
    <property type="protein sequence ID" value="EWG41657.1"/>
    <property type="molecule type" value="Genomic_DNA"/>
</dbReference>
<dbReference type="Proteomes" id="UP000009096">
    <property type="component" value="Chromosome 2"/>
</dbReference>
<dbReference type="KEGG" id="fvr:FVEG_03729"/>
<evidence type="ECO:0000313" key="1">
    <source>
        <dbReference type="EMBL" id="EWG41657.1"/>
    </source>
</evidence>
<dbReference type="GeneID" id="30061843"/>
<dbReference type="VEuPathDB" id="FungiDB:FVEG_03729"/>
<gene>
    <name evidence="1" type="ORF">FVEG_03729</name>
</gene>
<reference evidence="1 2" key="1">
    <citation type="journal article" date="2010" name="Nature">
        <title>Comparative genomics reveals mobile pathogenicity chromosomes in Fusarium.</title>
        <authorList>
            <person name="Ma L.J."/>
            <person name="van der Does H.C."/>
            <person name="Borkovich K.A."/>
            <person name="Coleman J.J."/>
            <person name="Daboussi M.J."/>
            <person name="Di Pietro A."/>
            <person name="Dufresne M."/>
            <person name="Freitag M."/>
            <person name="Grabherr M."/>
            <person name="Henrissat B."/>
            <person name="Houterman P.M."/>
            <person name="Kang S."/>
            <person name="Shim W.B."/>
            <person name="Woloshuk C."/>
            <person name="Xie X."/>
            <person name="Xu J.R."/>
            <person name="Antoniw J."/>
            <person name="Baker S.E."/>
            <person name="Bluhm B.H."/>
            <person name="Breakspear A."/>
            <person name="Brown D.W."/>
            <person name="Butchko R.A."/>
            <person name="Chapman S."/>
            <person name="Coulson R."/>
            <person name="Coutinho P.M."/>
            <person name="Danchin E.G."/>
            <person name="Diener A."/>
            <person name="Gale L.R."/>
            <person name="Gardiner D.M."/>
            <person name="Goff S."/>
            <person name="Hammond-Kosack K.E."/>
            <person name="Hilburn K."/>
            <person name="Hua-Van A."/>
            <person name="Jonkers W."/>
            <person name="Kazan K."/>
            <person name="Kodira C.D."/>
            <person name="Koehrsen M."/>
            <person name="Kumar L."/>
            <person name="Lee Y.H."/>
            <person name="Li L."/>
            <person name="Manners J.M."/>
            <person name="Miranda-Saavedra D."/>
            <person name="Mukherjee M."/>
            <person name="Park G."/>
            <person name="Park J."/>
            <person name="Park S.Y."/>
            <person name="Proctor R.H."/>
            <person name="Regev A."/>
            <person name="Ruiz-Roldan M.C."/>
            <person name="Sain D."/>
            <person name="Sakthikumar S."/>
            <person name="Sykes S."/>
            <person name="Schwartz D.C."/>
            <person name="Turgeon B.G."/>
            <person name="Wapinski I."/>
            <person name="Yoder O."/>
            <person name="Young S."/>
            <person name="Zeng Q."/>
            <person name="Zhou S."/>
            <person name="Galagan J."/>
            <person name="Cuomo C.A."/>
            <person name="Kistler H.C."/>
            <person name="Rep M."/>
        </authorList>
    </citation>
    <scope>NUCLEOTIDE SEQUENCE [LARGE SCALE GENOMIC DNA]</scope>
    <source>
        <strain evidence="2">M3125 / FGSC 7600</strain>
    </source>
</reference>
<dbReference type="HOGENOM" id="CLU_2171290_0_0_1"/>
<dbReference type="AlphaFoldDB" id="W7M9R6"/>
<dbReference type="RefSeq" id="XP_018747848.1">
    <property type="nucleotide sequence ID" value="XM_018891350.1"/>
</dbReference>
<evidence type="ECO:0008006" key="3">
    <source>
        <dbReference type="Google" id="ProtNLM"/>
    </source>
</evidence>
<accession>W7M9R6</accession>
<dbReference type="OrthoDB" id="3645574at2759"/>
<name>W7M9R6_GIBM7</name>